<dbReference type="Proteomes" id="UP000027583">
    <property type="component" value="Unassembled WGS sequence"/>
</dbReference>
<keyword evidence="4" id="KW-0238">DNA-binding</keyword>
<dbReference type="EMBL" id="CBLX010000024">
    <property type="protein sequence ID" value="CDG40940.1"/>
    <property type="molecule type" value="Genomic_DNA"/>
</dbReference>
<dbReference type="InterPro" id="IPR015421">
    <property type="entry name" value="PyrdxlP-dep_Trfase_major"/>
</dbReference>
<evidence type="ECO:0000256" key="3">
    <source>
        <dbReference type="ARBA" id="ARBA00023015"/>
    </source>
</evidence>
<dbReference type="Gene3D" id="1.10.10.10">
    <property type="entry name" value="Winged helix-like DNA-binding domain superfamily/Winged helix DNA-binding domain"/>
    <property type="match status" value="1"/>
</dbReference>
<dbReference type="SUPFAM" id="SSF53383">
    <property type="entry name" value="PLP-dependent transferases"/>
    <property type="match status" value="1"/>
</dbReference>
<keyword evidence="5" id="KW-0804">Transcription</keyword>
<gene>
    <name evidence="8" type="ORF">ASAP_2895</name>
</gene>
<reference evidence="8 9" key="1">
    <citation type="journal article" date="2014" name="Genome Biol. Evol.">
        <title>Acetic acid bacteria genomes reveal functional traits for adaptation to life in insect guts.</title>
        <authorList>
            <person name="Chouaia B."/>
            <person name="Gaiarsa S."/>
            <person name="Crotti E."/>
            <person name="Comandatore F."/>
            <person name="Degli Esposti M."/>
            <person name="Ricci I."/>
            <person name="Alma A."/>
            <person name="Favia G."/>
            <person name="Bandi C."/>
            <person name="Daffonchio D."/>
        </authorList>
    </citation>
    <scope>NUCLEOTIDE SEQUENCE [LARGE SCALE GENOMIC DNA]</scope>
    <source>
        <strain evidence="8 9">SF2.1</strain>
    </source>
</reference>
<dbReference type="RefSeq" id="WP_023979398.1">
    <property type="nucleotide sequence ID" value="NZ_CBLX010000024.1"/>
</dbReference>
<dbReference type="InterPro" id="IPR051446">
    <property type="entry name" value="HTH_trans_reg/aminotransferase"/>
</dbReference>
<keyword evidence="8" id="KW-0032">Aminotransferase</keyword>
<evidence type="ECO:0000259" key="7">
    <source>
        <dbReference type="PROSITE" id="PS50949"/>
    </source>
</evidence>
<dbReference type="GO" id="GO:0003677">
    <property type="term" value="F:DNA binding"/>
    <property type="evidence" value="ECO:0007669"/>
    <property type="project" value="UniProtKB-KW"/>
</dbReference>
<dbReference type="EC" id="2.6.1.1" evidence="8"/>
<feature type="domain" description="HTH gntR-type" evidence="7">
    <location>
        <begin position="19"/>
        <end position="87"/>
    </location>
</feature>
<evidence type="ECO:0000256" key="6">
    <source>
        <dbReference type="SAM" id="MobiDB-lite"/>
    </source>
</evidence>
<evidence type="ECO:0000256" key="4">
    <source>
        <dbReference type="ARBA" id="ARBA00023125"/>
    </source>
</evidence>
<comment type="similarity">
    <text evidence="1">In the C-terminal section; belongs to the class-I pyridoxal-phosphate-dependent aminotransferase family.</text>
</comment>
<dbReference type="GO" id="GO:0004069">
    <property type="term" value="F:L-aspartate:2-oxoglutarate aminotransferase activity"/>
    <property type="evidence" value="ECO:0007669"/>
    <property type="project" value="UniProtKB-EC"/>
</dbReference>
<dbReference type="InterPro" id="IPR004839">
    <property type="entry name" value="Aminotransferase_I/II_large"/>
</dbReference>
<sequence>MTAPTAPLAGLTLDRQSTRTLSEQIAGHIESAIRSGALPEGSRLPSWRDLATQLGVARGTVRAAYDRLIDRDLLYTAGAAGTRIASPPEWPGRMGQAETTNPSTSAAASRLEDETGYGSLALFRQRDTRPLSFQMGVPAHDVFPATLWARLHRQAVQASALNTGVMDPRGLPELRTALASHLALARGLDCSPDQILITTGFRSGLAMVLRAIDCAGKQAWVEDPGFPITRMALESAGVHPVPIAVDDEGLDVAQGQATAPGAAFALVTPGQQAPMGVSLSAARRRALLHWARLSNGWIIEDDYLAELHLDGRSPPALASGEHADRVIHIGTFSKTLAPMVGLGFVVAPPSLLKRLTETAWWLATPPNNAVQIAVMRFMREGHYFRHLRRTREACTQRRDLLHQTLRHCRAPVAHDAGLSVILPLPSGYDDARLAQQARAASLGITPLSAWCAKGSRARSGVLLGVANIRPEQVEADCQTLLSLMGTGP</sequence>
<dbReference type="eggNOG" id="COG1167">
    <property type="taxonomic scope" value="Bacteria"/>
</dbReference>
<accession>A0A060QIZ2</accession>
<feature type="region of interest" description="Disordered" evidence="6">
    <location>
        <begin position="86"/>
        <end position="110"/>
    </location>
</feature>
<evidence type="ECO:0000313" key="8">
    <source>
        <dbReference type="EMBL" id="CDG40940.1"/>
    </source>
</evidence>
<evidence type="ECO:0000313" key="9">
    <source>
        <dbReference type="Proteomes" id="UP000027583"/>
    </source>
</evidence>
<dbReference type="Pfam" id="PF00392">
    <property type="entry name" value="GntR"/>
    <property type="match status" value="1"/>
</dbReference>
<keyword evidence="2" id="KW-0663">Pyridoxal phosphate</keyword>
<protein>
    <submittedName>
        <fullName evidence="8">Transcriptional regulator, GntR family domain / Aspartate aminotransferase</fullName>
        <ecNumber evidence="8">2.6.1.1</ecNumber>
    </submittedName>
</protein>
<evidence type="ECO:0000256" key="2">
    <source>
        <dbReference type="ARBA" id="ARBA00022898"/>
    </source>
</evidence>
<evidence type="ECO:0000256" key="5">
    <source>
        <dbReference type="ARBA" id="ARBA00023163"/>
    </source>
</evidence>
<dbReference type="InterPro" id="IPR015424">
    <property type="entry name" value="PyrdxlP-dep_Trfase"/>
</dbReference>
<dbReference type="PANTHER" id="PTHR46577">
    <property type="entry name" value="HTH-TYPE TRANSCRIPTIONAL REGULATORY PROTEIN GABR"/>
    <property type="match status" value="1"/>
</dbReference>
<evidence type="ECO:0000256" key="1">
    <source>
        <dbReference type="ARBA" id="ARBA00005384"/>
    </source>
</evidence>
<dbReference type="CDD" id="cd07377">
    <property type="entry name" value="WHTH_GntR"/>
    <property type="match status" value="1"/>
</dbReference>
<comment type="caution">
    <text evidence="8">The sequence shown here is derived from an EMBL/GenBank/DDBJ whole genome shotgun (WGS) entry which is preliminary data.</text>
</comment>
<organism evidence="8 9">
    <name type="scientific">Asaia bogorensis</name>
    <dbReference type="NCBI Taxonomy" id="91915"/>
    <lineage>
        <taxon>Bacteria</taxon>
        <taxon>Pseudomonadati</taxon>
        <taxon>Pseudomonadota</taxon>
        <taxon>Alphaproteobacteria</taxon>
        <taxon>Acetobacterales</taxon>
        <taxon>Acetobacteraceae</taxon>
        <taxon>Asaia</taxon>
    </lineage>
</organism>
<keyword evidence="3" id="KW-0805">Transcription regulation</keyword>
<dbReference type="InterPro" id="IPR036390">
    <property type="entry name" value="WH_DNA-bd_sf"/>
</dbReference>
<dbReference type="Gene3D" id="3.40.640.10">
    <property type="entry name" value="Type I PLP-dependent aspartate aminotransferase-like (Major domain)"/>
    <property type="match status" value="1"/>
</dbReference>
<dbReference type="Pfam" id="PF00155">
    <property type="entry name" value="Aminotran_1_2"/>
    <property type="match status" value="1"/>
</dbReference>
<dbReference type="AlphaFoldDB" id="A0A060QIZ2"/>
<dbReference type="CDD" id="cd00609">
    <property type="entry name" value="AAT_like"/>
    <property type="match status" value="1"/>
</dbReference>
<dbReference type="InterPro" id="IPR000524">
    <property type="entry name" value="Tscrpt_reg_HTH_GntR"/>
</dbReference>
<proteinExistence type="inferred from homology"/>
<dbReference type="SUPFAM" id="SSF46785">
    <property type="entry name" value="Winged helix' DNA-binding domain"/>
    <property type="match status" value="1"/>
</dbReference>
<dbReference type="PANTHER" id="PTHR46577:SF1">
    <property type="entry name" value="HTH-TYPE TRANSCRIPTIONAL REGULATORY PROTEIN GABR"/>
    <property type="match status" value="1"/>
</dbReference>
<dbReference type="SMART" id="SM00345">
    <property type="entry name" value="HTH_GNTR"/>
    <property type="match status" value="1"/>
</dbReference>
<dbReference type="GO" id="GO:0003700">
    <property type="term" value="F:DNA-binding transcription factor activity"/>
    <property type="evidence" value="ECO:0007669"/>
    <property type="project" value="InterPro"/>
</dbReference>
<reference evidence="8 9" key="2">
    <citation type="journal article" date="2014" name="PLoS ONE">
        <title>Evolution of mitochondria reconstructed from the energy metabolism of living bacteria.</title>
        <authorList>
            <person name="Degli Esposti M."/>
            <person name="Chouaia B."/>
            <person name="Comandatore F."/>
            <person name="Crotti E."/>
            <person name="Sassera D."/>
            <person name="Lievens P.M."/>
            <person name="Daffonchio D."/>
            <person name="Bandi C."/>
        </authorList>
    </citation>
    <scope>NUCLEOTIDE SEQUENCE [LARGE SCALE GENOMIC DNA]</scope>
    <source>
        <strain evidence="8 9">SF2.1</strain>
    </source>
</reference>
<name>A0A060QIZ2_9PROT</name>
<dbReference type="GO" id="GO:0030170">
    <property type="term" value="F:pyridoxal phosphate binding"/>
    <property type="evidence" value="ECO:0007669"/>
    <property type="project" value="InterPro"/>
</dbReference>
<dbReference type="PROSITE" id="PS50949">
    <property type="entry name" value="HTH_GNTR"/>
    <property type="match status" value="1"/>
</dbReference>
<keyword evidence="8" id="KW-0808">Transferase</keyword>
<dbReference type="InterPro" id="IPR036388">
    <property type="entry name" value="WH-like_DNA-bd_sf"/>
</dbReference>
<feature type="compositionally biased region" description="Polar residues" evidence="6">
    <location>
        <begin position="97"/>
        <end position="107"/>
    </location>
</feature>